<protein>
    <submittedName>
        <fullName evidence="2">GNAT family N-acetyltransferase</fullName>
    </submittedName>
</protein>
<gene>
    <name evidence="2" type="ORF">MD483_06315</name>
</gene>
<dbReference type="AlphaFoldDB" id="A0A9X3CDA2"/>
<feature type="domain" description="N-acetyltransferase" evidence="1">
    <location>
        <begin position="1"/>
        <end position="134"/>
    </location>
</feature>
<proteinExistence type="predicted"/>
<dbReference type="Pfam" id="PF13508">
    <property type="entry name" value="Acetyltransf_7"/>
    <property type="match status" value="1"/>
</dbReference>
<dbReference type="CDD" id="cd04301">
    <property type="entry name" value="NAT_SF"/>
    <property type="match status" value="1"/>
</dbReference>
<name>A0A9X3CDA2_9VIBR</name>
<dbReference type="InterPro" id="IPR016181">
    <property type="entry name" value="Acyl_CoA_acyltransferase"/>
</dbReference>
<dbReference type="Gene3D" id="3.40.630.30">
    <property type="match status" value="1"/>
</dbReference>
<dbReference type="Proteomes" id="UP001155586">
    <property type="component" value="Unassembled WGS sequence"/>
</dbReference>
<dbReference type="SUPFAM" id="SSF55729">
    <property type="entry name" value="Acyl-CoA N-acyltransferases (Nat)"/>
    <property type="match status" value="1"/>
</dbReference>
<keyword evidence="3" id="KW-1185">Reference proteome</keyword>
<sequence>MEYLETDSSQVPMSLLLEADPSEQSILSYLDGGWCFVAKSKQQVIAACIVKMTRQNTAEVFNVSVSPEFQKQGIGSVLMQFTLSHLAKKGVQTVELGTGTFGYQLTYYQRLGFRVGSVVKDHFLDNYPDPIYENGIQHKDMLRLYLHLEP</sequence>
<dbReference type="PROSITE" id="PS51186">
    <property type="entry name" value="GNAT"/>
    <property type="match status" value="1"/>
</dbReference>
<evidence type="ECO:0000313" key="2">
    <source>
        <dbReference type="EMBL" id="MCW8333434.1"/>
    </source>
</evidence>
<accession>A0A9X3CDA2</accession>
<dbReference type="InterPro" id="IPR000182">
    <property type="entry name" value="GNAT_dom"/>
</dbReference>
<dbReference type="RefSeq" id="WP_265686995.1">
    <property type="nucleotide sequence ID" value="NZ_JAKRRX010000024.1"/>
</dbReference>
<reference evidence="2" key="1">
    <citation type="submission" date="2022-02" db="EMBL/GenBank/DDBJ databases">
        <title>Vibrio sp. nov., a new bacterium isolated from Bohai sea, China.</title>
        <authorList>
            <person name="Yuan Y."/>
        </authorList>
    </citation>
    <scope>NUCLEOTIDE SEQUENCE</scope>
    <source>
        <strain evidence="2">DBSS07</strain>
    </source>
</reference>
<dbReference type="GO" id="GO:0016747">
    <property type="term" value="F:acyltransferase activity, transferring groups other than amino-acyl groups"/>
    <property type="evidence" value="ECO:0007669"/>
    <property type="project" value="InterPro"/>
</dbReference>
<organism evidence="2 3">
    <name type="scientific">Vibrio paucivorans</name>
    <dbReference type="NCBI Taxonomy" id="2829489"/>
    <lineage>
        <taxon>Bacteria</taxon>
        <taxon>Pseudomonadati</taxon>
        <taxon>Pseudomonadota</taxon>
        <taxon>Gammaproteobacteria</taxon>
        <taxon>Vibrionales</taxon>
        <taxon>Vibrionaceae</taxon>
        <taxon>Vibrio</taxon>
    </lineage>
</organism>
<evidence type="ECO:0000313" key="3">
    <source>
        <dbReference type="Proteomes" id="UP001155586"/>
    </source>
</evidence>
<comment type="caution">
    <text evidence="2">The sequence shown here is derived from an EMBL/GenBank/DDBJ whole genome shotgun (WGS) entry which is preliminary data.</text>
</comment>
<dbReference type="EMBL" id="JAKRRX010000024">
    <property type="protein sequence ID" value="MCW8333434.1"/>
    <property type="molecule type" value="Genomic_DNA"/>
</dbReference>
<evidence type="ECO:0000259" key="1">
    <source>
        <dbReference type="PROSITE" id="PS51186"/>
    </source>
</evidence>